<feature type="domain" description="Peptidase M12A" evidence="9">
    <location>
        <begin position="30"/>
        <end position="162"/>
    </location>
</feature>
<dbReference type="InterPro" id="IPR001506">
    <property type="entry name" value="Peptidase_M12A"/>
</dbReference>
<feature type="binding site" evidence="7">
    <location>
        <position position="120"/>
    </location>
    <ligand>
        <name>Zn(2+)</name>
        <dbReference type="ChEBI" id="CHEBI:29105"/>
        <note>catalytic</note>
    </ligand>
</feature>
<keyword evidence="3 7" id="KW-0378">Hydrolase</keyword>
<feature type="binding site" evidence="7">
    <location>
        <position position="130"/>
    </location>
    <ligand>
        <name>Zn(2+)</name>
        <dbReference type="ChEBI" id="CHEBI:29105"/>
        <note>catalytic</note>
    </ligand>
</feature>
<organism evidence="10 11">
    <name type="scientific">Parastrongyloides trichosuri</name>
    <name type="common">Possum-specific nematode worm</name>
    <dbReference type="NCBI Taxonomy" id="131310"/>
    <lineage>
        <taxon>Eukaryota</taxon>
        <taxon>Metazoa</taxon>
        <taxon>Ecdysozoa</taxon>
        <taxon>Nematoda</taxon>
        <taxon>Chromadorea</taxon>
        <taxon>Rhabditida</taxon>
        <taxon>Tylenchina</taxon>
        <taxon>Panagrolaimomorpha</taxon>
        <taxon>Strongyloidoidea</taxon>
        <taxon>Strongyloididae</taxon>
        <taxon>Parastrongyloides</taxon>
    </lineage>
</organism>
<keyword evidence="2 7" id="KW-0479">Metal-binding</keyword>
<sequence length="162" mass="18643">MKGVFQLIFLFNLVDNLYCNDDSINVRIKRTMLKDMRHKWTFPIEYTTNYPVNLATVQKALNILQNETCITFTKVDSFTGPGLNYYYGSGCLSFIGKTSDTYPQDISLGWNCDHVAVVLHETAHALGVIHEMNRPDRDNYVFIYDKNMNPAQAFNFVRNPAN</sequence>
<dbReference type="STRING" id="131310.A0A0N4Z2X8"/>
<dbReference type="InterPro" id="IPR024079">
    <property type="entry name" value="MetalloPept_cat_dom_sf"/>
</dbReference>
<feature type="active site" evidence="7">
    <location>
        <position position="121"/>
    </location>
</feature>
<accession>A0A0N4Z2X8</accession>
<dbReference type="EC" id="3.4.24.-" evidence="8"/>
<keyword evidence="8" id="KW-0732">Signal</keyword>
<dbReference type="WBParaSite" id="PTRK_0000126100.1">
    <property type="protein sequence ID" value="PTRK_0000126100.1"/>
    <property type="gene ID" value="PTRK_0000126100"/>
</dbReference>
<evidence type="ECO:0000256" key="7">
    <source>
        <dbReference type="PROSITE-ProRule" id="PRU01211"/>
    </source>
</evidence>
<evidence type="ECO:0000256" key="1">
    <source>
        <dbReference type="ARBA" id="ARBA00022670"/>
    </source>
</evidence>
<dbReference type="SUPFAM" id="SSF55486">
    <property type="entry name" value="Metalloproteases ('zincins'), catalytic domain"/>
    <property type="match status" value="1"/>
</dbReference>
<dbReference type="PANTHER" id="PTHR10127:SF780">
    <property type="entry name" value="METALLOENDOPEPTIDASE"/>
    <property type="match status" value="1"/>
</dbReference>
<comment type="cofactor">
    <cofactor evidence="7 8">
        <name>Zn(2+)</name>
        <dbReference type="ChEBI" id="CHEBI:29105"/>
    </cofactor>
    <text evidence="7 8">Binds 1 zinc ion per subunit.</text>
</comment>
<dbReference type="GO" id="GO:0004222">
    <property type="term" value="F:metalloendopeptidase activity"/>
    <property type="evidence" value="ECO:0007669"/>
    <property type="project" value="UniProtKB-UniRule"/>
</dbReference>
<evidence type="ECO:0000256" key="5">
    <source>
        <dbReference type="ARBA" id="ARBA00023049"/>
    </source>
</evidence>
<evidence type="ECO:0000256" key="8">
    <source>
        <dbReference type="RuleBase" id="RU361183"/>
    </source>
</evidence>
<evidence type="ECO:0000256" key="4">
    <source>
        <dbReference type="ARBA" id="ARBA00022833"/>
    </source>
</evidence>
<dbReference type="SMART" id="SM00235">
    <property type="entry name" value="ZnMc"/>
    <property type="match status" value="1"/>
</dbReference>
<reference evidence="11" key="1">
    <citation type="submission" date="2017-02" db="UniProtKB">
        <authorList>
            <consortium name="WormBaseParasite"/>
        </authorList>
    </citation>
    <scope>IDENTIFICATION</scope>
</reference>
<keyword evidence="6" id="KW-1015">Disulfide bond</keyword>
<dbReference type="Pfam" id="PF01400">
    <property type="entry name" value="Astacin"/>
    <property type="match status" value="1"/>
</dbReference>
<dbReference type="GO" id="GO:0006508">
    <property type="term" value="P:proteolysis"/>
    <property type="evidence" value="ECO:0007669"/>
    <property type="project" value="UniProtKB-KW"/>
</dbReference>
<dbReference type="PROSITE" id="PS51864">
    <property type="entry name" value="ASTACIN"/>
    <property type="match status" value="1"/>
</dbReference>
<feature type="binding site" evidence="7">
    <location>
        <position position="124"/>
    </location>
    <ligand>
        <name>Zn(2+)</name>
        <dbReference type="ChEBI" id="CHEBI:29105"/>
        <note>catalytic</note>
    </ligand>
</feature>
<feature type="chain" id="PRO_5005733206" description="Metalloendopeptidase" evidence="8">
    <location>
        <begin position="20"/>
        <end position="162"/>
    </location>
</feature>
<dbReference type="InterPro" id="IPR006026">
    <property type="entry name" value="Peptidase_Metallo"/>
</dbReference>
<evidence type="ECO:0000256" key="6">
    <source>
        <dbReference type="ARBA" id="ARBA00023157"/>
    </source>
</evidence>
<name>A0A0N4Z2X8_PARTI</name>
<dbReference type="PRINTS" id="PR00480">
    <property type="entry name" value="ASTACIN"/>
</dbReference>
<keyword evidence="4 7" id="KW-0862">Zinc</keyword>
<evidence type="ECO:0000259" key="9">
    <source>
        <dbReference type="PROSITE" id="PS51864"/>
    </source>
</evidence>
<dbReference type="Proteomes" id="UP000038045">
    <property type="component" value="Unplaced"/>
</dbReference>
<protein>
    <recommendedName>
        <fullName evidence="8">Metalloendopeptidase</fullName>
        <ecNumber evidence="8">3.4.24.-</ecNumber>
    </recommendedName>
</protein>
<keyword evidence="5 7" id="KW-0482">Metalloprotease</keyword>
<keyword evidence="1 7" id="KW-0645">Protease</keyword>
<dbReference type="AlphaFoldDB" id="A0A0N4Z2X8"/>
<keyword evidence="10" id="KW-1185">Reference proteome</keyword>
<comment type="caution">
    <text evidence="7">Lacks conserved residue(s) required for the propagation of feature annotation.</text>
</comment>
<dbReference type="PANTHER" id="PTHR10127">
    <property type="entry name" value="DISCOIDIN, CUB, EGF, LAMININ , AND ZINC METALLOPROTEASE DOMAIN CONTAINING"/>
    <property type="match status" value="1"/>
</dbReference>
<evidence type="ECO:0000256" key="3">
    <source>
        <dbReference type="ARBA" id="ARBA00022801"/>
    </source>
</evidence>
<evidence type="ECO:0000256" key="2">
    <source>
        <dbReference type="ARBA" id="ARBA00022723"/>
    </source>
</evidence>
<feature type="signal peptide" evidence="8">
    <location>
        <begin position="1"/>
        <end position="19"/>
    </location>
</feature>
<evidence type="ECO:0000313" key="10">
    <source>
        <dbReference type="Proteomes" id="UP000038045"/>
    </source>
</evidence>
<dbReference type="Gene3D" id="3.40.390.10">
    <property type="entry name" value="Collagenase (Catalytic Domain)"/>
    <property type="match status" value="1"/>
</dbReference>
<dbReference type="GO" id="GO:0008270">
    <property type="term" value="F:zinc ion binding"/>
    <property type="evidence" value="ECO:0007669"/>
    <property type="project" value="UniProtKB-UniRule"/>
</dbReference>
<evidence type="ECO:0000313" key="11">
    <source>
        <dbReference type="WBParaSite" id="PTRK_0000126100.1"/>
    </source>
</evidence>
<proteinExistence type="predicted"/>